<dbReference type="AlphaFoldDB" id="A0A1Y2F0R4"/>
<feature type="region of interest" description="Disordered" evidence="1">
    <location>
        <begin position="133"/>
        <end position="303"/>
    </location>
</feature>
<sequence length="539" mass="58207">MAPQYPSRNTRSAANSGLAPTTHSLALLSHALSELRSQCPHAPQVGYASPAGQEFSRLALSGAIVWDEVRAALNRFYGDAGQPGGPPLGGDFGLELVQRVVRRFERFQLGTDGWEASSWCKELEQGVWEVVKQHGGHQTEMPQTEEQDQQEGQDWRARNGGEPAKGSGAEFGRQADPFASHQQNGTPQLGAGSYGGGQPSFSQQHQPQYHQNPQQYQGYPAPRPPPYHDTNAPPRAGGGRFDSPAQQQQGYGGEIVSPSFSRGTSSILGPDLDEGAEEDVKPRVGAGSARGATDTPKKESKDRMAVGSLVQAKMFGPRDKGVNWPCMIFESSPIPSGVYGKQSATTYLVAPLPVKNEWHWVPPSRLRPIASSRIPKLLAEADTNLSTFQAQYHTASTDPTLQFNPGKQVLVDALKRKVAEAEDSVKAWRMICGAQGEGEGAWMDDGAALEEWKEARKEVQESGEGGEGEGVEGLGSPASGFKSEGGDSVETGSPATPATEHEPIIWCFCGKTTPGEVSRIRRRFMASRFEGRSRPSLRY</sequence>
<evidence type="ECO:0000313" key="2">
    <source>
        <dbReference type="EMBL" id="ORY76565.1"/>
    </source>
</evidence>
<evidence type="ECO:0000313" key="3">
    <source>
        <dbReference type="Proteomes" id="UP000193467"/>
    </source>
</evidence>
<dbReference type="Proteomes" id="UP000193467">
    <property type="component" value="Unassembled WGS sequence"/>
</dbReference>
<accession>A0A1Y2F0R4</accession>
<feature type="compositionally biased region" description="Polar residues" evidence="1">
    <location>
        <begin position="258"/>
        <end position="267"/>
    </location>
</feature>
<reference evidence="2 3" key="1">
    <citation type="submission" date="2016-07" db="EMBL/GenBank/DDBJ databases">
        <title>Pervasive Adenine N6-methylation of Active Genes in Fungi.</title>
        <authorList>
            <consortium name="DOE Joint Genome Institute"/>
            <person name="Mondo S.J."/>
            <person name="Dannebaum R.O."/>
            <person name="Kuo R.C."/>
            <person name="Labutti K."/>
            <person name="Haridas S."/>
            <person name="Kuo A."/>
            <person name="Salamov A."/>
            <person name="Ahrendt S.R."/>
            <person name="Lipzen A."/>
            <person name="Sullivan W."/>
            <person name="Andreopoulos W.B."/>
            <person name="Clum A."/>
            <person name="Lindquist E."/>
            <person name="Daum C."/>
            <person name="Ramamoorthy G.K."/>
            <person name="Gryganskyi A."/>
            <person name="Culley D."/>
            <person name="Magnuson J.K."/>
            <person name="James T.Y."/>
            <person name="O'Malley M.A."/>
            <person name="Stajich J.E."/>
            <person name="Spatafora J.W."/>
            <person name="Visel A."/>
            <person name="Grigoriev I.V."/>
        </authorList>
    </citation>
    <scope>NUCLEOTIDE SEQUENCE [LARGE SCALE GENOMIC DNA]</scope>
    <source>
        <strain evidence="2 3">62-1032</strain>
    </source>
</reference>
<protein>
    <submittedName>
        <fullName evidence="2">Uncharacterized protein</fullName>
    </submittedName>
</protein>
<comment type="caution">
    <text evidence="2">The sequence shown here is derived from an EMBL/GenBank/DDBJ whole genome shotgun (WGS) entry which is preliminary data.</text>
</comment>
<organism evidence="2 3">
    <name type="scientific">Leucosporidium creatinivorum</name>
    <dbReference type="NCBI Taxonomy" id="106004"/>
    <lineage>
        <taxon>Eukaryota</taxon>
        <taxon>Fungi</taxon>
        <taxon>Dikarya</taxon>
        <taxon>Basidiomycota</taxon>
        <taxon>Pucciniomycotina</taxon>
        <taxon>Microbotryomycetes</taxon>
        <taxon>Leucosporidiales</taxon>
        <taxon>Leucosporidium</taxon>
    </lineage>
</organism>
<dbReference type="STRING" id="106004.A0A1Y2F0R4"/>
<feature type="compositionally biased region" description="Low complexity" evidence="1">
    <location>
        <begin position="199"/>
        <end position="220"/>
    </location>
</feature>
<feature type="region of interest" description="Disordered" evidence="1">
    <location>
        <begin position="453"/>
        <end position="498"/>
    </location>
</feature>
<proteinExistence type="predicted"/>
<dbReference type="Gene3D" id="2.30.30.140">
    <property type="match status" value="1"/>
</dbReference>
<evidence type="ECO:0000256" key="1">
    <source>
        <dbReference type="SAM" id="MobiDB-lite"/>
    </source>
</evidence>
<keyword evidence="3" id="KW-1185">Reference proteome</keyword>
<dbReference type="EMBL" id="MCGR01000034">
    <property type="protein sequence ID" value="ORY76565.1"/>
    <property type="molecule type" value="Genomic_DNA"/>
</dbReference>
<gene>
    <name evidence="2" type="ORF">BCR35DRAFT_121093</name>
</gene>
<name>A0A1Y2F0R4_9BASI</name>
<dbReference type="InParanoid" id="A0A1Y2F0R4"/>